<gene>
    <name evidence="1" type="ORF">PoMZ_00731</name>
</gene>
<name>A0A4P7N0I8_PYROR</name>
<dbReference type="InterPro" id="IPR027417">
    <property type="entry name" value="P-loop_NTPase"/>
</dbReference>
<organism evidence="1 2">
    <name type="scientific">Pyricularia oryzae</name>
    <name type="common">Rice blast fungus</name>
    <name type="synonym">Magnaporthe oryzae</name>
    <dbReference type="NCBI Taxonomy" id="318829"/>
    <lineage>
        <taxon>Eukaryota</taxon>
        <taxon>Fungi</taxon>
        <taxon>Dikarya</taxon>
        <taxon>Ascomycota</taxon>
        <taxon>Pezizomycotina</taxon>
        <taxon>Sordariomycetes</taxon>
        <taxon>Sordariomycetidae</taxon>
        <taxon>Magnaporthales</taxon>
        <taxon>Pyriculariaceae</taxon>
        <taxon>Pyricularia</taxon>
    </lineage>
</organism>
<protein>
    <recommendedName>
        <fullName evidence="3">DNA2/NAM7 helicase-like C-terminal domain-containing protein</fullName>
    </recommendedName>
</protein>
<evidence type="ECO:0000313" key="1">
    <source>
        <dbReference type="EMBL" id="QBZ55828.1"/>
    </source>
</evidence>
<dbReference type="AlphaFoldDB" id="A0A4P7N0I8"/>
<proteinExistence type="predicted"/>
<reference evidence="1 2" key="1">
    <citation type="journal article" date="2019" name="Mol. Biol. Evol.">
        <title>Blast fungal genomes show frequent chromosomal changes, gene gains and losses, and effector gene turnover.</title>
        <authorList>
            <person name="Gomez Luciano L.B."/>
            <person name="Jason Tsai I."/>
            <person name="Chuma I."/>
            <person name="Tosa Y."/>
            <person name="Chen Y.H."/>
            <person name="Li J.Y."/>
            <person name="Li M.Y."/>
            <person name="Jade Lu M.Y."/>
            <person name="Nakayashiki H."/>
            <person name="Li W.H."/>
        </authorList>
    </citation>
    <scope>NUCLEOTIDE SEQUENCE [LARGE SCALE GENOMIC DNA]</scope>
    <source>
        <strain evidence="1">MZ5-1-6</strain>
    </source>
</reference>
<dbReference type="Proteomes" id="UP000294847">
    <property type="component" value="Chromosome 2"/>
</dbReference>
<evidence type="ECO:0000313" key="2">
    <source>
        <dbReference type="Proteomes" id="UP000294847"/>
    </source>
</evidence>
<accession>A0A4P7N0I8</accession>
<sequence length="137" mass="15327">MPEVFADGCKEGADYDLLSAVHFSHQLSLLREDMLGELRNDLQVALGSKYTPLTESLLLSKRHTRFKASSGHWALVDKLRSERPELSQKLATAFDDYCGDDIFIASLTRSSFQGDIGFMAAPERFNVLISRTRTAVD</sequence>
<dbReference type="EMBL" id="CP034205">
    <property type="protein sequence ID" value="QBZ55828.1"/>
    <property type="molecule type" value="Genomic_DNA"/>
</dbReference>
<dbReference type="Gene3D" id="3.40.50.300">
    <property type="entry name" value="P-loop containing nucleotide triphosphate hydrolases"/>
    <property type="match status" value="1"/>
</dbReference>
<evidence type="ECO:0008006" key="3">
    <source>
        <dbReference type="Google" id="ProtNLM"/>
    </source>
</evidence>